<dbReference type="STRING" id="1318743.PU02_0633"/>
<evidence type="ECO:0000313" key="2">
    <source>
        <dbReference type="Proteomes" id="UP000057213"/>
    </source>
</evidence>
<dbReference type="EMBL" id="CP010401">
    <property type="protein sequence ID" value="ALE03447.1"/>
    <property type="molecule type" value="Genomic_DNA"/>
</dbReference>
<name>A0A0M4LSL8_9HYPH</name>
<evidence type="ECO:0000313" key="1">
    <source>
        <dbReference type="EMBL" id="ALE03447.1"/>
    </source>
</evidence>
<protein>
    <submittedName>
        <fullName evidence="1">Uncharacterized protein</fullName>
    </submittedName>
</protein>
<proteinExistence type="predicted"/>
<dbReference type="Proteomes" id="UP000057213">
    <property type="component" value="Chromosome"/>
</dbReference>
<gene>
    <name evidence="1" type="ORF">PU02_0633</name>
</gene>
<keyword evidence="2" id="KW-1185">Reference proteome</keyword>
<reference evidence="1 2" key="1">
    <citation type="journal article" date="2015" name="Genome Announc.">
        <title>Complete Genome Sequence of Bartonella ancashensis Strain 20.00, Isolated from the Blood of a Patient with Verruga Peruana.</title>
        <authorList>
            <person name="Hang J."/>
            <person name="Mullins K.E."/>
            <person name="Clifford R.J."/>
            <person name="Onmus-Leone F."/>
            <person name="Yang Y."/>
            <person name="Jiang J."/>
            <person name="Leguia M."/>
            <person name="Kasper M.R."/>
            <person name="Maguina C."/>
            <person name="Lesho E.P."/>
            <person name="Jarman R.G."/>
            <person name="Richards A.L."/>
            <person name="Blazes D."/>
        </authorList>
    </citation>
    <scope>NUCLEOTIDE SEQUENCE [LARGE SCALE GENOMIC DNA]</scope>
    <source>
        <strain evidence="1 2">20.00</strain>
    </source>
</reference>
<organism evidence="1 2">
    <name type="scientific">Bartonella ancashensis</name>
    <dbReference type="NCBI Taxonomy" id="1318743"/>
    <lineage>
        <taxon>Bacteria</taxon>
        <taxon>Pseudomonadati</taxon>
        <taxon>Pseudomonadota</taxon>
        <taxon>Alphaproteobacteria</taxon>
        <taxon>Hyphomicrobiales</taxon>
        <taxon>Bartonellaceae</taxon>
        <taxon>Bartonella</taxon>
    </lineage>
</organism>
<dbReference type="PATRIC" id="fig|1318743.3.peg.647"/>
<sequence>MAFNLKISGNEIGIEREERYSELFDERVNYLFYVLLLKVNFDEVYRGKLENPIPSL</sequence>
<accession>A0A0M4LSL8</accession>
<dbReference type="KEGG" id="banc:PU02_0633"/>
<dbReference type="AlphaFoldDB" id="A0A0M4LSL8"/>